<gene>
    <name evidence="5" type="ORF">KTT_19560</name>
</gene>
<comment type="similarity">
    <text evidence="1">Belongs to the peptidase S45 family.</text>
</comment>
<dbReference type="InterPro" id="IPR043147">
    <property type="entry name" value="Penicillin_amidase_A-knob"/>
</dbReference>
<organism evidence="5 6">
    <name type="scientific">Tengunoibacter tsumagoiensis</name>
    <dbReference type="NCBI Taxonomy" id="2014871"/>
    <lineage>
        <taxon>Bacteria</taxon>
        <taxon>Bacillati</taxon>
        <taxon>Chloroflexota</taxon>
        <taxon>Ktedonobacteria</taxon>
        <taxon>Ktedonobacterales</taxon>
        <taxon>Dictyobacteraceae</taxon>
        <taxon>Tengunoibacter</taxon>
    </lineage>
</organism>
<accession>A0A401ZZ33</accession>
<dbReference type="AlphaFoldDB" id="A0A401ZZ33"/>
<keyword evidence="2" id="KW-0378">Hydrolase</keyword>
<evidence type="ECO:0000256" key="4">
    <source>
        <dbReference type="PIRSR" id="PIRSR001227-1"/>
    </source>
</evidence>
<dbReference type="Gene3D" id="1.10.439.10">
    <property type="entry name" value="Penicillin Amidohydrolase, domain 1"/>
    <property type="match status" value="1"/>
</dbReference>
<evidence type="ECO:0000256" key="1">
    <source>
        <dbReference type="ARBA" id="ARBA00006586"/>
    </source>
</evidence>
<dbReference type="EMBL" id="BIFR01000001">
    <property type="protein sequence ID" value="GCE12097.1"/>
    <property type="molecule type" value="Genomic_DNA"/>
</dbReference>
<dbReference type="Pfam" id="PF01804">
    <property type="entry name" value="Penicil_amidase"/>
    <property type="match status" value="1"/>
</dbReference>
<dbReference type="SUPFAM" id="SSF56235">
    <property type="entry name" value="N-terminal nucleophile aminohydrolases (Ntn hydrolases)"/>
    <property type="match status" value="1"/>
</dbReference>
<evidence type="ECO:0000313" key="6">
    <source>
        <dbReference type="Proteomes" id="UP000287352"/>
    </source>
</evidence>
<comment type="caution">
    <text evidence="5">The sequence shown here is derived from an EMBL/GenBank/DDBJ whole genome shotgun (WGS) entry which is preliminary data.</text>
</comment>
<feature type="active site" description="Nucleophile" evidence="4">
    <location>
        <position position="221"/>
    </location>
</feature>
<evidence type="ECO:0000256" key="2">
    <source>
        <dbReference type="ARBA" id="ARBA00022801"/>
    </source>
</evidence>
<dbReference type="PANTHER" id="PTHR34218:SF4">
    <property type="entry name" value="ACYL-HOMOSERINE LACTONE ACYLASE QUIP"/>
    <property type="match status" value="1"/>
</dbReference>
<reference evidence="6" key="1">
    <citation type="submission" date="2018-12" db="EMBL/GenBank/DDBJ databases">
        <title>Tengunoibacter tsumagoiensis gen. nov., sp. nov., Dictyobacter kobayashii sp. nov., D. alpinus sp. nov., and D. joshuensis sp. nov. and description of Dictyobacteraceae fam. nov. within the order Ktedonobacterales isolated from Tengu-no-mugimeshi.</title>
        <authorList>
            <person name="Wang C.M."/>
            <person name="Zheng Y."/>
            <person name="Sakai Y."/>
            <person name="Toyoda A."/>
            <person name="Minakuchi Y."/>
            <person name="Abe K."/>
            <person name="Yokota A."/>
            <person name="Yabe S."/>
        </authorList>
    </citation>
    <scope>NUCLEOTIDE SEQUENCE [LARGE SCALE GENOMIC DNA]</scope>
    <source>
        <strain evidence="6">Uno3</strain>
    </source>
</reference>
<dbReference type="PIRSF" id="PIRSF001227">
    <property type="entry name" value="Pen_acylase"/>
    <property type="match status" value="1"/>
</dbReference>
<dbReference type="Gene3D" id="1.10.1400.10">
    <property type="match status" value="1"/>
</dbReference>
<dbReference type="GO" id="GO:0016811">
    <property type="term" value="F:hydrolase activity, acting on carbon-nitrogen (but not peptide) bonds, in linear amides"/>
    <property type="evidence" value="ECO:0007669"/>
    <property type="project" value="InterPro"/>
</dbReference>
<keyword evidence="6" id="KW-1185">Reference proteome</keyword>
<dbReference type="Gene3D" id="2.30.120.10">
    <property type="match status" value="1"/>
</dbReference>
<dbReference type="OrthoDB" id="9759796at2"/>
<evidence type="ECO:0000256" key="3">
    <source>
        <dbReference type="ARBA" id="ARBA00023145"/>
    </source>
</evidence>
<dbReference type="PANTHER" id="PTHR34218">
    <property type="entry name" value="PEPTIDASE S45 PENICILLIN AMIDASE"/>
    <property type="match status" value="1"/>
</dbReference>
<protein>
    <submittedName>
        <fullName evidence="5">Penicillin amidase</fullName>
    </submittedName>
</protein>
<evidence type="ECO:0000313" key="5">
    <source>
        <dbReference type="EMBL" id="GCE12097.1"/>
    </source>
</evidence>
<dbReference type="Proteomes" id="UP000287352">
    <property type="component" value="Unassembled WGS sequence"/>
</dbReference>
<dbReference type="InterPro" id="IPR014395">
    <property type="entry name" value="Pen/GL7ACA/AHL_acylase"/>
</dbReference>
<keyword evidence="3" id="KW-0865">Zymogen</keyword>
<dbReference type="GO" id="GO:0017000">
    <property type="term" value="P:antibiotic biosynthetic process"/>
    <property type="evidence" value="ECO:0007669"/>
    <property type="project" value="InterPro"/>
</dbReference>
<dbReference type="InterPro" id="IPR023343">
    <property type="entry name" value="Penicillin_amidase_dom1"/>
</dbReference>
<name>A0A401ZZ33_9CHLR</name>
<sequence>MRTILLPNGTTITHSKQGQPTIQAKDESSIAFGQGYLAALHRMWSMEQQRRVASARMSELAGAATLGIDRWICRLGILEAVDACYERIQQDEGYHSILTSYADGVNYALKKDRKKSLGIEFKLMKCLPEPWTAKDSVRVLVLVSWSLAGNWEEQLVRMNTLACLGLEQAAMLETDTWERGHRSYQESARGVQSAFAQTSFLVEEYQEIRRRAGLLPRRSGSNAWIVAGQHTESGKPILAGDPHMPLGLPGLFMENKLRSQDGKIFAIGASIPGIPGVIIGRNASLAWSITVSGAITAELCLEPVGVATYPKIYPISVKGEEKAQEEHVNWTAHGPILPVQHSGFDLALSWTGHKGLDAGSMSGIWALMCSQSGKEIEEATKHWGGPVLNLLWAEVERQDGNYGWKVIGTIPLRTEAFQGFLPSLSSTDEPWQGFIPAEKLPAERNPERGYLVSANHRMTPADYPYVISHEYMSAYRAERIENLVKACITNKKYTIEDARNIQIDQTSEAAIDLRDIIVRSLAGKEEALDQKAVQSLELLKRWNGALSTNSSAAAIVKMTEDYLYHLVADQLFGLDESCKDGWLGNGHTPINPGLMSHWRMREVLLTLILTRLEEFTSIASGEWDELIQKAFKQAIEELSRRYGQSTDLWRWGQIHKLELLHPLVQMPVYEQLSPLLTGIKMLFRLSRGPYELGGDEHTPWQASSYPVPQKYQKHPKRLWATAYQPAYRFVASDSGRIYSCLPGGISGHTWQIWSTNQLTSYLRGRLFESSL</sequence>
<dbReference type="RefSeq" id="WP_126579754.1">
    <property type="nucleotide sequence ID" value="NZ_BIFR01000001.1"/>
</dbReference>
<proteinExistence type="inferred from homology"/>
<dbReference type="Gene3D" id="3.60.20.10">
    <property type="entry name" value="Glutamine Phosphoribosylpyrophosphate, subunit 1, domain 1"/>
    <property type="match status" value="1"/>
</dbReference>
<dbReference type="InterPro" id="IPR029055">
    <property type="entry name" value="Ntn_hydrolases_N"/>
</dbReference>
<dbReference type="InterPro" id="IPR002692">
    <property type="entry name" value="S45"/>
</dbReference>
<dbReference type="InterPro" id="IPR043146">
    <property type="entry name" value="Penicillin_amidase_N_B-knob"/>
</dbReference>